<keyword evidence="9" id="KW-1185">Reference proteome</keyword>
<evidence type="ECO:0000256" key="3">
    <source>
        <dbReference type="ARBA" id="ARBA00022448"/>
    </source>
</evidence>
<evidence type="ECO:0000313" key="8">
    <source>
        <dbReference type="EMBL" id="ADN34851.1"/>
    </source>
</evidence>
<organism evidence="8 9">
    <name type="scientific">Methanolacinia petrolearia (strain DSM 11571 / OCM 486 / SEBR 4847)</name>
    <name type="common">Methanoplanus petrolearius</name>
    <dbReference type="NCBI Taxonomy" id="679926"/>
    <lineage>
        <taxon>Archaea</taxon>
        <taxon>Methanobacteriati</taxon>
        <taxon>Methanobacteriota</taxon>
        <taxon>Stenosarchaea group</taxon>
        <taxon>Methanomicrobia</taxon>
        <taxon>Methanomicrobiales</taxon>
        <taxon>Methanomicrobiaceae</taxon>
        <taxon>Methanolacinia</taxon>
    </lineage>
</organism>
<dbReference type="PANTHER" id="PTHR42810">
    <property type="entry name" value="PURINE PERMEASE C1399.01C-RELATED"/>
    <property type="match status" value="1"/>
</dbReference>
<dbReference type="AlphaFoldDB" id="E1RDG7"/>
<feature type="transmembrane region" description="Helical" evidence="7">
    <location>
        <begin position="302"/>
        <end position="324"/>
    </location>
</feature>
<keyword evidence="5 7" id="KW-1133">Transmembrane helix</keyword>
<keyword evidence="4 7" id="KW-0812">Transmembrane</keyword>
<feature type="transmembrane region" description="Helical" evidence="7">
    <location>
        <begin position="63"/>
        <end position="84"/>
    </location>
</feature>
<protein>
    <submittedName>
        <fullName evidence="8">Uracil-xanthine permease</fullName>
    </submittedName>
</protein>
<dbReference type="PANTHER" id="PTHR42810:SF2">
    <property type="entry name" value="PURINE PERMEASE C1399.01C-RELATED"/>
    <property type="match status" value="1"/>
</dbReference>
<evidence type="ECO:0000313" key="9">
    <source>
        <dbReference type="Proteomes" id="UP000006565"/>
    </source>
</evidence>
<dbReference type="Proteomes" id="UP000006565">
    <property type="component" value="Chromosome"/>
</dbReference>
<proteinExistence type="inferred from homology"/>
<dbReference type="InterPro" id="IPR006043">
    <property type="entry name" value="NCS2"/>
</dbReference>
<dbReference type="RefSeq" id="WP_013328030.1">
    <property type="nucleotide sequence ID" value="NC_014507.1"/>
</dbReference>
<reference evidence="8 9" key="1">
    <citation type="journal article" date="2010" name="Stand. Genomic Sci.">
        <title>Complete genome sequence of Methanoplanus petrolearius type strain (SEBR 4847).</title>
        <authorList>
            <person name="Brambilla E."/>
            <person name="Djao O.D."/>
            <person name="Daligault H."/>
            <person name="Lapidus A."/>
            <person name="Lucas S."/>
            <person name="Hammon N."/>
            <person name="Nolan M."/>
            <person name="Tice H."/>
            <person name="Cheng J.F."/>
            <person name="Han C."/>
            <person name="Tapia R."/>
            <person name="Goodwin L."/>
            <person name="Pitluck S."/>
            <person name="Liolios K."/>
            <person name="Ivanova N."/>
            <person name="Mavromatis K."/>
            <person name="Mikhailova N."/>
            <person name="Pati A."/>
            <person name="Chen A."/>
            <person name="Palaniappan K."/>
            <person name="Land M."/>
            <person name="Hauser L."/>
            <person name="Chang Y.J."/>
            <person name="Jeffries C.D."/>
            <person name="Rohde M."/>
            <person name="Spring S."/>
            <person name="Sikorski J."/>
            <person name="Goker M."/>
            <person name="Woyke T."/>
            <person name="Bristow J."/>
            <person name="Eisen J.A."/>
            <person name="Markowitz V."/>
            <person name="Hugenholtz P."/>
            <person name="Kyrpides N.C."/>
            <person name="Klenk H.P."/>
        </authorList>
    </citation>
    <scope>NUCLEOTIDE SEQUENCE [LARGE SCALE GENOMIC DNA]</scope>
    <source>
        <strain evidence="9">DSM 11571 / OCM 486 / SEBR 4847</strain>
    </source>
</reference>
<feature type="transmembrane region" description="Helical" evidence="7">
    <location>
        <begin position="14"/>
        <end position="34"/>
    </location>
</feature>
<evidence type="ECO:0000256" key="6">
    <source>
        <dbReference type="ARBA" id="ARBA00023136"/>
    </source>
</evidence>
<dbReference type="NCBIfam" id="TIGR00801">
    <property type="entry name" value="ncs2"/>
    <property type="match status" value="1"/>
</dbReference>
<dbReference type="GeneID" id="9742508"/>
<dbReference type="GO" id="GO:0042907">
    <property type="term" value="F:xanthine transmembrane transporter activity"/>
    <property type="evidence" value="ECO:0007669"/>
    <property type="project" value="TreeGrafter"/>
</dbReference>
<gene>
    <name evidence="8" type="ordered locus">Mpet_0070</name>
</gene>
<evidence type="ECO:0000256" key="5">
    <source>
        <dbReference type="ARBA" id="ARBA00022989"/>
    </source>
</evidence>
<feature type="transmembrane region" description="Helical" evidence="7">
    <location>
        <begin position="120"/>
        <end position="143"/>
    </location>
</feature>
<keyword evidence="3" id="KW-0813">Transport</keyword>
<feature type="transmembrane region" description="Helical" evidence="7">
    <location>
        <begin position="364"/>
        <end position="382"/>
    </location>
</feature>
<evidence type="ECO:0000256" key="1">
    <source>
        <dbReference type="ARBA" id="ARBA00004141"/>
    </source>
</evidence>
<accession>E1RDG7</accession>
<feature type="transmembrane region" description="Helical" evidence="7">
    <location>
        <begin position="90"/>
        <end position="108"/>
    </location>
</feature>
<name>E1RDG7_METP4</name>
<keyword evidence="6 7" id="KW-0472">Membrane</keyword>
<dbReference type="eggNOG" id="arCOG02805">
    <property type="taxonomic scope" value="Archaea"/>
</dbReference>
<dbReference type="Pfam" id="PF00860">
    <property type="entry name" value="Xan_ur_permease"/>
    <property type="match status" value="1"/>
</dbReference>
<feature type="transmembrane region" description="Helical" evidence="7">
    <location>
        <begin position="155"/>
        <end position="173"/>
    </location>
</feature>
<feature type="transmembrane region" description="Helical" evidence="7">
    <location>
        <begin position="40"/>
        <end position="56"/>
    </location>
</feature>
<sequence length="421" mass="43663">MDLTANKKETGKNVLMGLQMIFVAFGSLVLVPLLTGLDPSVALFTAGVGTLIFQVVTKWKVPIFLASSFAFIPAITYGIAAWGLPSTLCGLAAAGLFYVVLSIAIRYFGVGIIHRVFPPIVVGPVIAIIGLSLAPTAVSMALGQSGDVQVIPVETALIIAGISLAATLAVFLFAKGILKLIPVLVGIVVGYIVSLVLGVVDMSSFFESSIIAVPHFVLPEWNLAAILFIVPVAIAPAIEHFGDILTIGSVTGKDYLADPGIHRTMLGDGIATFFASFVGGPPNTTYSEVTGAVALTKAFNPVIMTFAAIFAIIFAFVGKIGGFLQTIPNPVMGGVMILLFGLIASLGINQLILNKVNLSSAKNIVIVSLILVAGLGGLFIPIGDFQLAGIGLAAVIGVVLNLIIPGEKEEEHVVGDKGVDF</sequence>
<dbReference type="GO" id="GO:0005886">
    <property type="term" value="C:plasma membrane"/>
    <property type="evidence" value="ECO:0007669"/>
    <property type="project" value="UniProtKB-ARBA"/>
</dbReference>
<dbReference type="STRING" id="679926.Mpet_0070"/>
<feature type="transmembrane region" description="Helical" evidence="7">
    <location>
        <begin position="220"/>
        <end position="238"/>
    </location>
</feature>
<evidence type="ECO:0000256" key="2">
    <source>
        <dbReference type="ARBA" id="ARBA00008821"/>
    </source>
</evidence>
<dbReference type="OrthoDB" id="76842at2157"/>
<comment type="similarity">
    <text evidence="2">Belongs to the nucleobase:cation symporter-2 (NCS2) (TC 2.A.40) family.</text>
</comment>
<dbReference type="PROSITE" id="PS01116">
    <property type="entry name" value="XANTH_URACIL_PERMASE"/>
    <property type="match status" value="1"/>
</dbReference>
<dbReference type="InterPro" id="IPR006042">
    <property type="entry name" value="Xan_ur_permease"/>
</dbReference>
<dbReference type="HOGENOM" id="CLU_017959_1_2_2"/>
<evidence type="ECO:0000256" key="7">
    <source>
        <dbReference type="SAM" id="Phobius"/>
    </source>
</evidence>
<evidence type="ECO:0000256" key="4">
    <source>
        <dbReference type="ARBA" id="ARBA00022692"/>
    </source>
</evidence>
<comment type="subcellular location">
    <subcellularLocation>
        <location evidence="1">Membrane</location>
        <topology evidence="1">Multi-pass membrane protein</topology>
    </subcellularLocation>
</comment>
<feature type="transmembrane region" description="Helical" evidence="7">
    <location>
        <begin position="180"/>
        <end position="200"/>
    </location>
</feature>
<dbReference type="KEGG" id="mpi:Mpet_0070"/>
<dbReference type="EMBL" id="CP002117">
    <property type="protein sequence ID" value="ADN34851.1"/>
    <property type="molecule type" value="Genomic_DNA"/>
</dbReference>
<feature type="transmembrane region" description="Helical" evidence="7">
    <location>
        <begin position="388"/>
        <end position="404"/>
    </location>
</feature>
<feature type="transmembrane region" description="Helical" evidence="7">
    <location>
        <begin position="330"/>
        <end position="352"/>
    </location>
</feature>